<dbReference type="Proteomes" id="UP000008907">
    <property type="component" value="Chromosome"/>
</dbReference>
<evidence type="ECO:0000313" key="8">
    <source>
        <dbReference type="EMBL" id="AEM68814.1"/>
    </source>
</evidence>
<dbReference type="EMBL" id="CP003021">
    <property type="protein sequence ID" value="AEM68814.1"/>
    <property type="molecule type" value="Genomic_DNA"/>
</dbReference>
<name>A0A7U3ZST2_MYCPK</name>
<dbReference type="EC" id="3.1.11.6" evidence="6"/>
<sequence>MNNQEKTYDQLMQEIQDDSKKISSSETSLEEAMKIFEEGMKKIKLAEEKLKEYKGRIEKVLADGSLEKFED</sequence>
<dbReference type="GO" id="GO:0008855">
    <property type="term" value="F:exodeoxyribonuclease VII activity"/>
    <property type="evidence" value="ECO:0007669"/>
    <property type="project" value="UniProtKB-UniRule"/>
</dbReference>
<evidence type="ECO:0000313" key="9">
    <source>
        <dbReference type="Proteomes" id="UP000008907"/>
    </source>
</evidence>
<keyword evidence="5" id="KW-0269">Exonuclease</keyword>
<evidence type="ECO:0000256" key="6">
    <source>
        <dbReference type="NCBIfam" id="TIGR01280"/>
    </source>
</evidence>
<dbReference type="GO" id="GO:0009318">
    <property type="term" value="C:exodeoxyribonuclease VII complex"/>
    <property type="evidence" value="ECO:0007669"/>
    <property type="project" value="UniProtKB-UniRule"/>
</dbReference>
<evidence type="ECO:0000256" key="7">
    <source>
        <dbReference type="SAM" id="Coils"/>
    </source>
</evidence>
<dbReference type="AlphaFoldDB" id="A0A7U3ZST2"/>
<keyword evidence="3" id="KW-0540">Nuclease</keyword>
<keyword evidence="4 8" id="KW-0378">Hydrolase</keyword>
<comment type="similarity">
    <text evidence="1">Belongs to the XseB family.</text>
</comment>
<dbReference type="SUPFAM" id="SSF116842">
    <property type="entry name" value="XseB-like"/>
    <property type="match status" value="1"/>
</dbReference>
<accession>A0A7U3ZST2</accession>
<gene>
    <name evidence="8" type="primary">xseB</name>
    <name evidence="8" type="ordered locus">MPUT_0441</name>
</gene>
<evidence type="ECO:0000256" key="2">
    <source>
        <dbReference type="ARBA" id="ARBA00022490"/>
    </source>
</evidence>
<dbReference type="Pfam" id="PF02609">
    <property type="entry name" value="Exonuc_VII_S"/>
    <property type="match status" value="1"/>
</dbReference>
<proteinExistence type="inferred from homology"/>
<organism evidence="8 9">
    <name type="scientific">Mycoplasma putrefaciens (strain ATCC 15718 / NCTC 10155 / C30 KS-1 / KS-1)</name>
    <dbReference type="NCBI Taxonomy" id="743965"/>
    <lineage>
        <taxon>Bacteria</taxon>
        <taxon>Bacillati</taxon>
        <taxon>Mycoplasmatota</taxon>
        <taxon>Mollicutes</taxon>
        <taxon>Mycoplasmataceae</taxon>
        <taxon>Mycoplasma</taxon>
    </lineage>
</organism>
<dbReference type="NCBIfam" id="TIGR01280">
    <property type="entry name" value="xseB"/>
    <property type="match status" value="1"/>
</dbReference>
<dbReference type="RefSeq" id="WP_014035170.1">
    <property type="nucleotide sequence ID" value="NC_015946.1"/>
</dbReference>
<dbReference type="InterPro" id="IPR037004">
    <property type="entry name" value="Exonuc_VII_ssu_sf"/>
</dbReference>
<evidence type="ECO:0000256" key="4">
    <source>
        <dbReference type="ARBA" id="ARBA00022801"/>
    </source>
</evidence>
<dbReference type="KEGG" id="mpf:MPUT_0441"/>
<evidence type="ECO:0000256" key="5">
    <source>
        <dbReference type="ARBA" id="ARBA00022839"/>
    </source>
</evidence>
<evidence type="ECO:0000256" key="1">
    <source>
        <dbReference type="ARBA" id="ARBA00009998"/>
    </source>
</evidence>
<dbReference type="Gene3D" id="1.10.287.1040">
    <property type="entry name" value="Exonuclease VII, small subunit"/>
    <property type="match status" value="1"/>
</dbReference>
<evidence type="ECO:0000256" key="3">
    <source>
        <dbReference type="ARBA" id="ARBA00022722"/>
    </source>
</evidence>
<reference evidence="8 9" key="1">
    <citation type="journal article" date="2011" name="J. Bacteriol.">
        <title>Genome Sequence of Mycoplasma putrefaciens Type Strain KS1.</title>
        <authorList>
            <person name="Calcutt M.J."/>
            <person name="Foecking M.F."/>
        </authorList>
    </citation>
    <scope>NUCLEOTIDE SEQUENCE [LARGE SCALE GENOMIC DNA]</scope>
    <source>
        <strain evidence="9">ATCC 15718 / NCTC 10155 / C30 KS-1 / KS-1</strain>
    </source>
</reference>
<dbReference type="GO" id="GO:0006308">
    <property type="term" value="P:DNA catabolic process"/>
    <property type="evidence" value="ECO:0007669"/>
    <property type="project" value="UniProtKB-UniRule"/>
</dbReference>
<keyword evidence="2" id="KW-0963">Cytoplasm</keyword>
<feature type="coiled-coil region" evidence="7">
    <location>
        <begin position="1"/>
        <end position="63"/>
    </location>
</feature>
<protein>
    <recommendedName>
        <fullName evidence="6">Exodeoxyribonuclease VII small subunit</fullName>
        <ecNumber evidence="6">3.1.11.6</ecNumber>
    </recommendedName>
</protein>
<keyword evidence="7" id="KW-0175">Coiled coil</keyword>
<dbReference type="InterPro" id="IPR003761">
    <property type="entry name" value="Exonuc_VII_S"/>
</dbReference>